<dbReference type="OrthoDB" id="9806701at2"/>
<evidence type="ECO:0000313" key="2">
    <source>
        <dbReference type="Proteomes" id="UP000198741"/>
    </source>
</evidence>
<organism evidence="1 2">
    <name type="scientific">Nakamurella panacisegetis</name>
    <dbReference type="NCBI Taxonomy" id="1090615"/>
    <lineage>
        <taxon>Bacteria</taxon>
        <taxon>Bacillati</taxon>
        <taxon>Actinomycetota</taxon>
        <taxon>Actinomycetes</taxon>
        <taxon>Nakamurellales</taxon>
        <taxon>Nakamurellaceae</taxon>
        <taxon>Nakamurella</taxon>
    </lineage>
</organism>
<dbReference type="RefSeq" id="WP_157695525.1">
    <property type="nucleotide sequence ID" value="NZ_LT629710.1"/>
</dbReference>
<reference evidence="1 2" key="1">
    <citation type="submission" date="2016-10" db="EMBL/GenBank/DDBJ databases">
        <authorList>
            <person name="de Groot N.N."/>
        </authorList>
    </citation>
    <scope>NUCLEOTIDE SEQUENCE [LARGE SCALE GENOMIC DNA]</scope>
    <source>
        <strain evidence="2">P4-7,KCTC 19426,CECT 7604</strain>
    </source>
</reference>
<proteinExistence type="predicted"/>
<name>A0A1H0RWI8_9ACTN</name>
<dbReference type="EMBL" id="LT629710">
    <property type="protein sequence ID" value="SDP33780.1"/>
    <property type="molecule type" value="Genomic_DNA"/>
</dbReference>
<dbReference type="Proteomes" id="UP000198741">
    <property type="component" value="Chromosome I"/>
</dbReference>
<sequence length="114" mass="12574">MTMYLDWTPIDQATIDLAGTDLATAVAGRVPLDGRDTTQVLERVDVSSGWREIYDGPVPEIGHEPNETRPRCLRFAAPAPEGSDGWTSLTFQMQENGEWSTICSPWTAVYEEGA</sequence>
<keyword evidence="2" id="KW-1185">Reference proteome</keyword>
<dbReference type="AlphaFoldDB" id="A0A1H0RWI8"/>
<evidence type="ECO:0000313" key="1">
    <source>
        <dbReference type="EMBL" id="SDP33780.1"/>
    </source>
</evidence>
<protein>
    <submittedName>
        <fullName evidence="1">Uncharacterized protein</fullName>
    </submittedName>
</protein>
<accession>A0A1H0RWI8</accession>
<gene>
    <name evidence="1" type="ORF">SAMN04515671_3781</name>
</gene>